<evidence type="ECO:0000313" key="3">
    <source>
        <dbReference type="Proteomes" id="UP000017836"/>
    </source>
</evidence>
<name>W1NWG8_AMBTC</name>
<dbReference type="AlphaFoldDB" id="W1NWG8"/>
<protein>
    <submittedName>
        <fullName evidence="2">Uncharacterized protein</fullName>
    </submittedName>
</protein>
<accession>W1NWG8</accession>
<feature type="region of interest" description="Disordered" evidence="1">
    <location>
        <begin position="1"/>
        <end position="34"/>
    </location>
</feature>
<dbReference type="EMBL" id="KI394661">
    <property type="protein sequence ID" value="ERN01982.1"/>
    <property type="molecule type" value="Genomic_DNA"/>
</dbReference>
<evidence type="ECO:0000256" key="1">
    <source>
        <dbReference type="SAM" id="MobiDB-lite"/>
    </source>
</evidence>
<dbReference type="Proteomes" id="UP000017836">
    <property type="component" value="Unassembled WGS sequence"/>
</dbReference>
<gene>
    <name evidence="2" type="ORF">AMTR_s00045p00073370</name>
</gene>
<sequence>MLEPGHNRAGRGSTRSTSRAEPSRAGDLAGRNRGLVRGVYRVPPVVRTGPRLTRRIWKKVAFAHRLPTIRDAPSDG</sequence>
<feature type="compositionally biased region" description="Low complexity" evidence="1">
    <location>
        <begin position="10"/>
        <end position="20"/>
    </location>
</feature>
<reference evidence="3" key="1">
    <citation type="journal article" date="2013" name="Science">
        <title>The Amborella genome and the evolution of flowering plants.</title>
        <authorList>
            <consortium name="Amborella Genome Project"/>
        </authorList>
    </citation>
    <scope>NUCLEOTIDE SEQUENCE [LARGE SCALE GENOMIC DNA]</scope>
</reference>
<proteinExistence type="predicted"/>
<organism evidence="2 3">
    <name type="scientific">Amborella trichopoda</name>
    <dbReference type="NCBI Taxonomy" id="13333"/>
    <lineage>
        <taxon>Eukaryota</taxon>
        <taxon>Viridiplantae</taxon>
        <taxon>Streptophyta</taxon>
        <taxon>Embryophyta</taxon>
        <taxon>Tracheophyta</taxon>
        <taxon>Spermatophyta</taxon>
        <taxon>Magnoliopsida</taxon>
        <taxon>Amborellales</taxon>
        <taxon>Amborellaceae</taxon>
        <taxon>Amborella</taxon>
    </lineage>
</organism>
<dbReference type="HOGENOM" id="CLU_2657763_0_0_1"/>
<keyword evidence="3" id="KW-1185">Reference proteome</keyword>
<evidence type="ECO:0000313" key="2">
    <source>
        <dbReference type="EMBL" id="ERN01982.1"/>
    </source>
</evidence>
<dbReference type="Gramene" id="ERN01982">
    <property type="protein sequence ID" value="ERN01982"/>
    <property type="gene ID" value="AMTR_s00045p00073370"/>
</dbReference>